<gene>
    <name evidence="2" type="ORF">METZ01_LOCUS449289</name>
</gene>
<sequence length="65" mass="7533">MSMELRRNARVLINWYRIDLLRLLIDATMYRILLSSIFLLLLVVPFGPSYGTCPCTYTPALLIEV</sequence>
<keyword evidence="1" id="KW-0812">Transmembrane</keyword>
<name>A0A382ZMY5_9ZZZZ</name>
<proteinExistence type="predicted"/>
<feature type="transmembrane region" description="Helical" evidence="1">
    <location>
        <begin position="20"/>
        <end position="44"/>
    </location>
</feature>
<accession>A0A382ZMY5</accession>
<protein>
    <submittedName>
        <fullName evidence="2">Uncharacterized protein</fullName>
    </submittedName>
</protein>
<dbReference type="EMBL" id="UINC01184961">
    <property type="protein sequence ID" value="SVD96435.1"/>
    <property type="molecule type" value="Genomic_DNA"/>
</dbReference>
<organism evidence="2">
    <name type="scientific">marine metagenome</name>
    <dbReference type="NCBI Taxonomy" id="408172"/>
    <lineage>
        <taxon>unclassified sequences</taxon>
        <taxon>metagenomes</taxon>
        <taxon>ecological metagenomes</taxon>
    </lineage>
</organism>
<evidence type="ECO:0000313" key="2">
    <source>
        <dbReference type="EMBL" id="SVD96435.1"/>
    </source>
</evidence>
<keyword evidence="1" id="KW-1133">Transmembrane helix</keyword>
<evidence type="ECO:0000256" key="1">
    <source>
        <dbReference type="SAM" id="Phobius"/>
    </source>
</evidence>
<reference evidence="2" key="1">
    <citation type="submission" date="2018-05" db="EMBL/GenBank/DDBJ databases">
        <authorList>
            <person name="Lanie J.A."/>
            <person name="Ng W.-L."/>
            <person name="Kazmierczak K.M."/>
            <person name="Andrzejewski T.M."/>
            <person name="Davidsen T.M."/>
            <person name="Wayne K.J."/>
            <person name="Tettelin H."/>
            <person name="Glass J.I."/>
            <person name="Rusch D."/>
            <person name="Podicherti R."/>
            <person name="Tsui H.-C.T."/>
            <person name="Winkler M.E."/>
        </authorList>
    </citation>
    <scope>NUCLEOTIDE SEQUENCE</scope>
</reference>
<dbReference type="AlphaFoldDB" id="A0A382ZMY5"/>
<keyword evidence="1" id="KW-0472">Membrane</keyword>
<feature type="non-terminal residue" evidence="2">
    <location>
        <position position="65"/>
    </location>
</feature>